<dbReference type="InterPro" id="IPR057691">
    <property type="entry name" value="DUF7931"/>
</dbReference>
<dbReference type="Gene3D" id="3.40.630.30">
    <property type="match status" value="1"/>
</dbReference>
<evidence type="ECO:0000259" key="1">
    <source>
        <dbReference type="PROSITE" id="PS51186"/>
    </source>
</evidence>
<dbReference type="PANTHER" id="PTHR13355">
    <property type="entry name" value="GLUCOSAMINE 6-PHOSPHATE N-ACETYLTRANSFERASE"/>
    <property type="match status" value="1"/>
</dbReference>
<dbReference type="SUPFAM" id="SSF55729">
    <property type="entry name" value="Acyl-CoA N-acyltransferases (Nat)"/>
    <property type="match status" value="1"/>
</dbReference>
<accession>A0ABT5YEP5</accession>
<dbReference type="InterPro" id="IPR039143">
    <property type="entry name" value="GNPNAT1-like"/>
</dbReference>
<keyword evidence="2" id="KW-0012">Acyltransferase</keyword>
<keyword evidence="3" id="KW-1185">Reference proteome</keyword>
<protein>
    <submittedName>
        <fullName evidence="2">GNAT family N-acetyltransferase</fullName>
        <ecNumber evidence="2">2.3.1.-</ecNumber>
    </submittedName>
</protein>
<gene>
    <name evidence="2" type="ORF">NLU14_17610</name>
</gene>
<dbReference type="GO" id="GO:0016746">
    <property type="term" value="F:acyltransferase activity"/>
    <property type="evidence" value="ECO:0007669"/>
    <property type="project" value="UniProtKB-KW"/>
</dbReference>
<proteinExistence type="predicted"/>
<dbReference type="RefSeq" id="WP_275708966.1">
    <property type="nucleotide sequence ID" value="NZ_JANCMW010000013.1"/>
</dbReference>
<reference evidence="2" key="1">
    <citation type="submission" date="2022-07" db="EMBL/GenBank/DDBJ databases">
        <title>Marinobacter iranensis a new bacterium isolate from a hipersaline lake in Iran.</title>
        <authorList>
            <person name="Mohammad A.M.A."/>
            <person name="Cristina S.-P."/>
            <person name="Antonio V."/>
        </authorList>
    </citation>
    <scope>NUCLEOTIDE SEQUENCE</scope>
    <source>
        <strain evidence="2">71-i</strain>
    </source>
</reference>
<evidence type="ECO:0000313" key="2">
    <source>
        <dbReference type="EMBL" id="MDF0752052.1"/>
    </source>
</evidence>
<feature type="domain" description="N-acetyltransferase" evidence="1">
    <location>
        <begin position="3"/>
        <end position="144"/>
    </location>
</feature>
<dbReference type="Proteomes" id="UP001143391">
    <property type="component" value="Unassembled WGS sequence"/>
</dbReference>
<evidence type="ECO:0000313" key="3">
    <source>
        <dbReference type="Proteomes" id="UP001143391"/>
    </source>
</evidence>
<keyword evidence="2" id="KW-0808">Transferase</keyword>
<dbReference type="InterPro" id="IPR000182">
    <property type="entry name" value="GNAT_dom"/>
</dbReference>
<dbReference type="InterPro" id="IPR016181">
    <property type="entry name" value="Acyl_CoA_acyltransferase"/>
</dbReference>
<dbReference type="Pfam" id="PF13673">
    <property type="entry name" value="Acetyltransf_10"/>
    <property type="match status" value="1"/>
</dbReference>
<organism evidence="2 3">
    <name type="scientific">Marinobacter iranensis</name>
    <dbReference type="NCBI Taxonomy" id="2962607"/>
    <lineage>
        <taxon>Bacteria</taxon>
        <taxon>Pseudomonadati</taxon>
        <taxon>Pseudomonadota</taxon>
        <taxon>Gammaproteobacteria</taxon>
        <taxon>Pseudomonadales</taxon>
        <taxon>Marinobacteraceae</taxon>
        <taxon>Marinobacter</taxon>
    </lineage>
</organism>
<dbReference type="EC" id="2.3.1.-" evidence="2"/>
<comment type="caution">
    <text evidence="2">The sequence shown here is derived from an EMBL/GenBank/DDBJ whole genome shotgun (WGS) entry which is preliminary data.</text>
</comment>
<sequence>MNVRIRKYSWQLAPADVRTIRQAVFVEEQRVPPELEWDDTDEIADHYLMVLPDNTPVGVGRLFSTLEETAHIGRMAILSAHRGKGFGEVLLRHLVSEAAGQFSELQLSAQEHAIPFYQRSGFHVCSDLYDDAGIPHVDMRCLAPELVSDAFGTRPTPMLLGEDQDAWLFDSESNMVGLMDSVAGQARQRLWLYDRLLDHDLYDRLRFRELISSLARRHRLSDVRLLIHDDKPLVKRRHQIVELMRRLPSRMELRLVNDDYPVEDQPFLLADREGVVYRHDFYKPEGFAKFADSGRVKLLAESFQRMWDAGRGSLELRELPL</sequence>
<dbReference type="CDD" id="cd04301">
    <property type="entry name" value="NAT_SF"/>
    <property type="match status" value="1"/>
</dbReference>
<dbReference type="EMBL" id="JANCMW010000013">
    <property type="protein sequence ID" value="MDF0752052.1"/>
    <property type="molecule type" value="Genomic_DNA"/>
</dbReference>
<dbReference type="Pfam" id="PF25559">
    <property type="entry name" value="DUF7931"/>
    <property type="match status" value="1"/>
</dbReference>
<dbReference type="PANTHER" id="PTHR13355:SF11">
    <property type="entry name" value="GLUCOSAMINE 6-PHOSPHATE N-ACETYLTRANSFERASE"/>
    <property type="match status" value="1"/>
</dbReference>
<dbReference type="PROSITE" id="PS51186">
    <property type="entry name" value="GNAT"/>
    <property type="match status" value="1"/>
</dbReference>
<name>A0ABT5YEP5_9GAMM</name>